<reference evidence="4" key="1">
    <citation type="submission" date="2017-01" db="EMBL/GenBank/DDBJ databases">
        <authorList>
            <person name="Brunel B."/>
        </authorList>
    </citation>
    <scope>NUCLEOTIDE SEQUENCE [LARGE SCALE GENOMIC DNA]</scope>
</reference>
<evidence type="ECO:0000256" key="1">
    <source>
        <dbReference type="SAM" id="MobiDB-lite"/>
    </source>
</evidence>
<dbReference type="RefSeq" id="WP_077382557.1">
    <property type="nucleotide sequence ID" value="NZ_FTPD01000067.1"/>
</dbReference>
<dbReference type="AlphaFoldDB" id="A0A1R3VGX6"/>
<keyword evidence="4" id="KW-1185">Reference proteome</keyword>
<protein>
    <recommendedName>
        <fullName evidence="2">DUF6456 domain-containing protein</fullName>
    </recommendedName>
</protein>
<accession>A0A1R3VGX6</accession>
<dbReference type="Pfam" id="PF20057">
    <property type="entry name" value="DUF6456"/>
    <property type="match status" value="1"/>
</dbReference>
<dbReference type="EMBL" id="FTPD01000067">
    <property type="protein sequence ID" value="SIT59183.1"/>
    <property type="molecule type" value="Genomic_DNA"/>
</dbReference>
<dbReference type="InterPro" id="IPR045599">
    <property type="entry name" value="DUF6456"/>
</dbReference>
<dbReference type="Proteomes" id="UP000188388">
    <property type="component" value="Unassembled WGS sequence"/>
</dbReference>
<dbReference type="STRING" id="1631249.BQ8794_70113"/>
<evidence type="ECO:0000313" key="3">
    <source>
        <dbReference type="EMBL" id="SIT59183.1"/>
    </source>
</evidence>
<proteinExistence type="predicted"/>
<evidence type="ECO:0000259" key="2">
    <source>
        <dbReference type="Pfam" id="PF20057"/>
    </source>
</evidence>
<gene>
    <name evidence="3" type="ORF">BQ8794_70113</name>
</gene>
<sequence length="202" mass="22147">MSKKTAQKAKPKPPKLPTGEAEQVRIRKQVGHDFGLKDDAFGRKRLATGTLEARRVYEVSNNGHTATGGIVRVRNVDPLTGITSLSRQQREAGMRYREDFRVSGQDGVKPMALTERVDGGRIGGGVADRILSAGRAYADATRALAHWEVSVVVQKVCCAGETVKSLAEQTGEPRDVLSKLLKIGLDLLAVHYGMMLMRRPRR</sequence>
<feature type="domain" description="DUF6456" evidence="2">
    <location>
        <begin position="81"/>
        <end position="193"/>
    </location>
</feature>
<feature type="region of interest" description="Disordered" evidence="1">
    <location>
        <begin position="1"/>
        <end position="22"/>
    </location>
</feature>
<evidence type="ECO:0000313" key="4">
    <source>
        <dbReference type="Proteomes" id="UP000188388"/>
    </source>
</evidence>
<name>A0A1R3VGX6_9HYPH</name>
<organism evidence="3 4">
    <name type="scientific">Mesorhizobium prunaredense</name>
    <dbReference type="NCBI Taxonomy" id="1631249"/>
    <lineage>
        <taxon>Bacteria</taxon>
        <taxon>Pseudomonadati</taxon>
        <taxon>Pseudomonadota</taxon>
        <taxon>Alphaproteobacteria</taxon>
        <taxon>Hyphomicrobiales</taxon>
        <taxon>Phyllobacteriaceae</taxon>
        <taxon>Mesorhizobium</taxon>
    </lineage>
</organism>
<feature type="compositionally biased region" description="Basic residues" evidence="1">
    <location>
        <begin position="1"/>
        <end position="13"/>
    </location>
</feature>